<feature type="domain" description="DUF1285" evidence="1">
    <location>
        <begin position="34"/>
        <end position="101"/>
    </location>
</feature>
<accession>A0A062UFE3</accession>
<dbReference type="InterPro" id="IPR048342">
    <property type="entry name" value="DUF1285_C"/>
</dbReference>
<dbReference type="InterPro" id="IPR010707">
    <property type="entry name" value="DUF1285"/>
</dbReference>
<evidence type="ECO:0000259" key="2">
    <source>
        <dbReference type="Pfam" id="PF21028"/>
    </source>
</evidence>
<sequence>MAEQNVNSSHKPIISLEETLKAILPDGKVNGKLPPVHLWNPERSADINMEIHADGSWWHEGGRINREALVKLFSRILKREEDGRIWLVTPYEKVIVHVEDAPFIAVRVDRAGEPGREQTLAFLTNLGDVTLAGPEAPIRVAFDAETGEPAPYVEVRAGLEAKLARPVFYELANMAEPGPDGDDTLGVWSQGVFFPLMQDS</sequence>
<reference evidence="3 4" key="1">
    <citation type="journal article" date="2014" name="Antonie Van Leeuwenhoek">
        <title>Hyphomonas beringensis sp. nov. and Hyphomonas chukchiensis sp. nov., isolated from surface seawater of the Bering Sea and Chukchi Sea.</title>
        <authorList>
            <person name="Li C."/>
            <person name="Lai Q."/>
            <person name="Li G."/>
            <person name="Dong C."/>
            <person name="Wang J."/>
            <person name="Liao Y."/>
            <person name="Shao Z."/>
        </authorList>
    </citation>
    <scope>NUCLEOTIDE SEQUENCE [LARGE SCALE GENOMIC DNA]</scope>
    <source>
        <strain evidence="3 4">25B14_1</strain>
    </source>
</reference>
<dbReference type="InterPro" id="IPR023361">
    <property type="entry name" value="DUF1285_beta_roll_sf"/>
</dbReference>
<feature type="domain" description="DUF1285" evidence="2">
    <location>
        <begin position="102"/>
        <end position="196"/>
    </location>
</feature>
<dbReference type="RefSeq" id="WP_051601075.1">
    <property type="nucleotide sequence ID" value="NZ_AWFF01000024.1"/>
</dbReference>
<comment type="caution">
    <text evidence="3">The sequence shown here is derived from an EMBL/GenBank/DDBJ whole genome shotgun (WGS) entry which is preliminary data.</text>
</comment>
<dbReference type="InterPro" id="IPR048341">
    <property type="entry name" value="DUF1285_N"/>
</dbReference>
<evidence type="ECO:0000259" key="1">
    <source>
        <dbReference type="Pfam" id="PF06938"/>
    </source>
</evidence>
<dbReference type="Gene3D" id="3.10.540.10">
    <property type="entry name" value="duf1285 like domain"/>
    <property type="match status" value="1"/>
</dbReference>
<dbReference type="PIRSF" id="PIRSF029557">
    <property type="entry name" value="UCP029557"/>
    <property type="match status" value="1"/>
</dbReference>
<dbReference type="OrthoDB" id="3078366at2"/>
<dbReference type="STRING" id="1280946.HY29_09090"/>
<dbReference type="Pfam" id="PF06938">
    <property type="entry name" value="DUF1285_N"/>
    <property type="match status" value="1"/>
</dbReference>
<dbReference type="Pfam" id="PF21028">
    <property type="entry name" value="DUF1285_C"/>
    <property type="match status" value="1"/>
</dbReference>
<dbReference type="Proteomes" id="UP000027037">
    <property type="component" value="Unassembled WGS sequence"/>
</dbReference>
<gene>
    <name evidence="3" type="ORF">HY29_09090</name>
</gene>
<name>A0A062UFE3_9PROT</name>
<dbReference type="eggNOG" id="COG3816">
    <property type="taxonomic scope" value="Bacteria"/>
</dbReference>
<protein>
    <recommendedName>
        <fullName evidence="5">Proteophosphoglycan</fullName>
    </recommendedName>
</protein>
<proteinExistence type="predicted"/>
<dbReference type="Gene3D" id="2.30.270.10">
    <property type="entry name" value="duf1285 protein"/>
    <property type="match status" value="1"/>
</dbReference>
<dbReference type="PATRIC" id="fig|1280946.3.peg.614"/>
<dbReference type="EMBL" id="AWFF01000024">
    <property type="protein sequence ID" value="KCZ56438.1"/>
    <property type="molecule type" value="Genomic_DNA"/>
</dbReference>
<evidence type="ECO:0000313" key="3">
    <source>
        <dbReference type="EMBL" id="KCZ56438.1"/>
    </source>
</evidence>
<organism evidence="3 4">
    <name type="scientific">Hyphomonas beringensis</name>
    <dbReference type="NCBI Taxonomy" id="1280946"/>
    <lineage>
        <taxon>Bacteria</taxon>
        <taxon>Pseudomonadati</taxon>
        <taxon>Pseudomonadota</taxon>
        <taxon>Alphaproteobacteria</taxon>
        <taxon>Hyphomonadales</taxon>
        <taxon>Hyphomonadaceae</taxon>
        <taxon>Hyphomonas</taxon>
    </lineage>
</organism>
<evidence type="ECO:0008006" key="5">
    <source>
        <dbReference type="Google" id="ProtNLM"/>
    </source>
</evidence>
<keyword evidence="4" id="KW-1185">Reference proteome</keyword>
<evidence type="ECO:0000313" key="4">
    <source>
        <dbReference type="Proteomes" id="UP000027037"/>
    </source>
</evidence>
<dbReference type="AlphaFoldDB" id="A0A062UFE3"/>